<organism evidence="1 2">
    <name type="scientific">Arthrobotrys flagrans</name>
    <name type="common">Nematode-trapping fungus</name>
    <name type="synonym">Trichothecium flagrans</name>
    <dbReference type="NCBI Taxonomy" id="97331"/>
    <lineage>
        <taxon>Eukaryota</taxon>
        <taxon>Fungi</taxon>
        <taxon>Dikarya</taxon>
        <taxon>Ascomycota</taxon>
        <taxon>Pezizomycotina</taxon>
        <taxon>Orbiliomycetes</taxon>
        <taxon>Orbiliales</taxon>
        <taxon>Orbiliaceae</taxon>
        <taxon>Arthrobotrys</taxon>
    </lineage>
</organism>
<proteinExistence type="predicted"/>
<dbReference type="Proteomes" id="UP000283090">
    <property type="component" value="Unassembled WGS sequence"/>
</dbReference>
<keyword evidence="2" id="KW-1185">Reference proteome</keyword>
<gene>
    <name evidence="1" type="ORF">DFL_001933</name>
</gene>
<name>A0A437A929_ARTFL</name>
<evidence type="ECO:0000313" key="2">
    <source>
        <dbReference type="Proteomes" id="UP000283090"/>
    </source>
</evidence>
<accession>A0A437A929</accession>
<evidence type="ECO:0000313" key="1">
    <source>
        <dbReference type="EMBL" id="RVD87719.1"/>
    </source>
</evidence>
<protein>
    <submittedName>
        <fullName evidence="1">Uncharacterized protein</fullName>
    </submittedName>
</protein>
<dbReference type="VEuPathDB" id="FungiDB:DFL_001933"/>
<sequence length="75" mass="8328">MGHQAGRVAGTSNSIPHLETTLEPVLPLVPRLGTNKKTESFSHPLSPIQLPVNPDLFSSTGDKTSRWFVWQQQYT</sequence>
<dbReference type="AlphaFoldDB" id="A0A437A929"/>
<comment type="caution">
    <text evidence="1">The sequence shown here is derived from an EMBL/GenBank/DDBJ whole genome shotgun (WGS) entry which is preliminary data.</text>
</comment>
<dbReference type="GeneID" id="93584244"/>
<dbReference type="EMBL" id="SAEB01000003">
    <property type="protein sequence ID" value="RVD87719.1"/>
    <property type="molecule type" value="Genomic_DNA"/>
</dbReference>
<dbReference type="RefSeq" id="XP_067493263.1">
    <property type="nucleotide sequence ID" value="XM_067630639.1"/>
</dbReference>
<reference evidence="1 2" key="1">
    <citation type="submission" date="2019-01" db="EMBL/GenBank/DDBJ databases">
        <title>Intercellular communication is required for trap formation in the nematode-trapping fungus Duddingtonia flagrans.</title>
        <authorList>
            <person name="Youssar L."/>
            <person name="Wernet V."/>
            <person name="Hensel N."/>
            <person name="Hildebrandt H.-G."/>
            <person name="Fischer R."/>
        </authorList>
    </citation>
    <scope>NUCLEOTIDE SEQUENCE [LARGE SCALE GENOMIC DNA]</scope>
    <source>
        <strain evidence="1 2">CBS H-5679</strain>
    </source>
</reference>